<evidence type="ECO:0000256" key="6">
    <source>
        <dbReference type="ARBA" id="ARBA00022605"/>
    </source>
</evidence>
<evidence type="ECO:0000256" key="14">
    <source>
        <dbReference type="ARBA" id="ARBA00023014"/>
    </source>
</evidence>
<dbReference type="GO" id="GO:0019676">
    <property type="term" value="P:ammonia assimilation cycle"/>
    <property type="evidence" value="ECO:0007669"/>
    <property type="project" value="TreeGrafter"/>
</dbReference>
<dbReference type="SUPFAM" id="SSF69336">
    <property type="entry name" value="Alpha subunit of glutamate synthase, C-terminal domain"/>
    <property type="match status" value="1"/>
</dbReference>
<feature type="domain" description="Glutamine amidotransferase type-2" evidence="22">
    <location>
        <begin position="23"/>
        <end position="413"/>
    </location>
</feature>
<name>A0A2V1IMX0_9BACT</name>
<evidence type="ECO:0000256" key="19">
    <source>
        <dbReference type="ARBA" id="ARBA00072108"/>
    </source>
</evidence>
<evidence type="ECO:0000256" key="5">
    <source>
        <dbReference type="ARBA" id="ARBA00012079"/>
    </source>
</evidence>
<evidence type="ECO:0000256" key="11">
    <source>
        <dbReference type="ARBA" id="ARBA00022962"/>
    </source>
</evidence>
<dbReference type="InterPro" id="IPR036485">
    <property type="entry name" value="Glu_synth_asu_C_sf"/>
</dbReference>
<keyword evidence="14" id="KW-0411">Iron-sulfur</keyword>
<evidence type="ECO:0000256" key="2">
    <source>
        <dbReference type="ARBA" id="ARBA00001927"/>
    </source>
</evidence>
<evidence type="ECO:0000256" key="16">
    <source>
        <dbReference type="ARBA" id="ARBA00023291"/>
    </source>
</evidence>
<dbReference type="InterPro" id="IPR050711">
    <property type="entry name" value="ET-N_metabolism_enzyme"/>
</dbReference>
<dbReference type="CDD" id="cd00982">
    <property type="entry name" value="gltB_C"/>
    <property type="match status" value="1"/>
</dbReference>
<dbReference type="Pfam" id="PF01493">
    <property type="entry name" value="GXGXG"/>
    <property type="match status" value="1"/>
</dbReference>
<reference evidence="24" key="1">
    <citation type="submission" date="2018-02" db="EMBL/GenBank/DDBJ databases">
        <authorList>
            <person name="Clavel T."/>
            <person name="Strowig T."/>
        </authorList>
    </citation>
    <scope>NUCLEOTIDE SEQUENCE [LARGE SCALE GENOMIC DNA]</scope>
    <source>
        <strain evidence="24">DSM 103720</strain>
    </source>
</reference>
<evidence type="ECO:0000256" key="21">
    <source>
        <dbReference type="SAM" id="MobiDB-lite"/>
    </source>
</evidence>
<dbReference type="Pfam" id="PF00310">
    <property type="entry name" value="GATase_2"/>
    <property type="match status" value="1"/>
</dbReference>
<dbReference type="CDD" id="cd02808">
    <property type="entry name" value="GltS_FMN"/>
    <property type="match status" value="1"/>
</dbReference>
<evidence type="ECO:0000256" key="15">
    <source>
        <dbReference type="ARBA" id="ARBA00023164"/>
    </source>
</evidence>
<keyword evidence="12" id="KW-0560">Oxidoreductase</keyword>
<dbReference type="FunFam" id="2.160.20.60:FF:000001">
    <property type="entry name" value="Glutamate synthase, large subunit"/>
    <property type="match status" value="1"/>
</dbReference>
<keyword evidence="15" id="KW-0314">Glutamate biosynthesis</keyword>
<evidence type="ECO:0000256" key="12">
    <source>
        <dbReference type="ARBA" id="ARBA00023002"/>
    </source>
</evidence>
<evidence type="ECO:0000259" key="22">
    <source>
        <dbReference type="PROSITE" id="PS51278"/>
    </source>
</evidence>
<evidence type="ECO:0000256" key="9">
    <source>
        <dbReference type="ARBA" id="ARBA00022723"/>
    </source>
</evidence>
<dbReference type="CDD" id="cd00713">
    <property type="entry name" value="GltS"/>
    <property type="match status" value="1"/>
</dbReference>
<comment type="similarity">
    <text evidence="4">Belongs to the glutamate synthase family.</text>
</comment>
<evidence type="ECO:0000256" key="7">
    <source>
        <dbReference type="ARBA" id="ARBA00022630"/>
    </source>
</evidence>
<dbReference type="EMBL" id="PUEC01000030">
    <property type="protein sequence ID" value="PWB00855.1"/>
    <property type="molecule type" value="Genomic_DNA"/>
</dbReference>
<comment type="cofactor">
    <cofactor evidence="2">
        <name>[3Fe-4S] cluster</name>
        <dbReference type="ChEBI" id="CHEBI:21137"/>
    </cofactor>
</comment>
<dbReference type="Pfam" id="PF01645">
    <property type="entry name" value="Glu_synthase"/>
    <property type="match status" value="1"/>
</dbReference>
<evidence type="ECO:0000256" key="18">
    <source>
        <dbReference type="ARBA" id="ARBA00048151"/>
    </source>
</evidence>
<comment type="cofactor">
    <cofactor evidence="3">
        <name>FAD</name>
        <dbReference type="ChEBI" id="CHEBI:57692"/>
    </cofactor>
</comment>
<dbReference type="EC" id="1.4.1.13" evidence="5"/>
<dbReference type="GeneID" id="82526965"/>
<dbReference type="InterPro" id="IPR006982">
    <property type="entry name" value="Glu_synth_centr_N"/>
</dbReference>
<dbReference type="GO" id="GO:0046872">
    <property type="term" value="F:metal ion binding"/>
    <property type="evidence" value="ECO:0007669"/>
    <property type="project" value="UniProtKB-KW"/>
</dbReference>
<dbReference type="PANTHER" id="PTHR11938:SF133">
    <property type="entry name" value="GLUTAMATE SYNTHASE (NADH)"/>
    <property type="match status" value="1"/>
</dbReference>
<keyword evidence="24" id="KW-1185">Reference proteome</keyword>
<dbReference type="Gene3D" id="3.60.20.10">
    <property type="entry name" value="Glutamine Phosphoribosylpyrophosphate, subunit 1, domain 1"/>
    <property type="match status" value="1"/>
</dbReference>
<dbReference type="NCBIfam" id="NF008730">
    <property type="entry name" value="PRK11750.1"/>
    <property type="match status" value="1"/>
</dbReference>
<keyword evidence="10" id="KW-0274">FAD</keyword>
<dbReference type="GO" id="GO:0006537">
    <property type="term" value="P:glutamate biosynthetic process"/>
    <property type="evidence" value="ECO:0007669"/>
    <property type="project" value="UniProtKB-KW"/>
</dbReference>
<accession>A0A2V1IMX0</accession>
<dbReference type="GO" id="GO:0004355">
    <property type="term" value="F:glutamate synthase (NADPH) activity"/>
    <property type="evidence" value="ECO:0007669"/>
    <property type="project" value="UniProtKB-EC"/>
</dbReference>
<dbReference type="SUPFAM" id="SSF56235">
    <property type="entry name" value="N-terminal nucleophile aminohydrolases (Ntn hydrolases)"/>
    <property type="match status" value="1"/>
</dbReference>
<comment type="pathway">
    <text evidence="17">Amino-acid biosynthesis; L-glutamate biosynthesis via GLT pathway; L-glutamate from 2-oxoglutarate and L-glutamine (NADP(+) route): step 1/1.</text>
</comment>
<keyword evidence="11" id="KW-0315">Glutamine amidotransferase</keyword>
<dbReference type="Gene3D" id="2.160.20.60">
    <property type="entry name" value="Glutamate synthase, alpha subunit, C-terminal domain"/>
    <property type="match status" value="1"/>
</dbReference>
<dbReference type="FunFam" id="3.20.20.70:FF:000031">
    <property type="entry name" value="Glutamate synthase 1 [NADH]"/>
    <property type="match status" value="1"/>
</dbReference>
<keyword evidence="6" id="KW-0028">Amino-acid biosynthesis</keyword>
<proteinExistence type="inferred from homology"/>
<gene>
    <name evidence="23" type="ORF">C5O23_11550</name>
</gene>
<dbReference type="InterPro" id="IPR013785">
    <property type="entry name" value="Aldolase_TIM"/>
</dbReference>
<feature type="region of interest" description="Disordered" evidence="21">
    <location>
        <begin position="900"/>
        <end position="922"/>
    </location>
</feature>
<keyword evidence="8" id="KW-0288">FMN</keyword>
<dbReference type="SUPFAM" id="SSF51395">
    <property type="entry name" value="FMN-linked oxidoreductases"/>
    <property type="match status" value="1"/>
</dbReference>
<keyword evidence="13" id="KW-0408">Iron</keyword>
<dbReference type="Proteomes" id="UP000244905">
    <property type="component" value="Unassembled WGS sequence"/>
</dbReference>
<dbReference type="InterPro" id="IPR029055">
    <property type="entry name" value="Ntn_hydrolases_N"/>
</dbReference>
<evidence type="ECO:0000256" key="3">
    <source>
        <dbReference type="ARBA" id="ARBA00001974"/>
    </source>
</evidence>
<dbReference type="Pfam" id="PF04898">
    <property type="entry name" value="Glu_syn_central"/>
    <property type="match status" value="1"/>
</dbReference>
<dbReference type="RefSeq" id="WP_107033096.1">
    <property type="nucleotide sequence ID" value="NZ_PUEC01000030.1"/>
</dbReference>
<protein>
    <recommendedName>
        <fullName evidence="19">Glutamate synthase [NADPH] large chain</fullName>
        <ecNumber evidence="5">1.4.1.13</ecNumber>
    </recommendedName>
    <alternativeName>
        <fullName evidence="20">Glutamate synthase subunit alpha</fullName>
    </alternativeName>
</protein>
<evidence type="ECO:0000256" key="10">
    <source>
        <dbReference type="ARBA" id="ARBA00022827"/>
    </source>
</evidence>
<dbReference type="FunFam" id="3.60.20.10:FF:000001">
    <property type="entry name" value="Glutamate synthase, large subunit"/>
    <property type="match status" value="1"/>
</dbReference>
<dbReference type="PROSITE" id="PS51278">
    <property type="entry name" value="GATASE_TYPE_2"/>
    <property type="match status" value="1"/>
</dbReference>
<evidence type="ECO:0000256" key="4">
    <source>
        <dbReference type="ARBA" id="ARBA00009716"/>
    </source>
</evidence>
<evidence type="ECO:0000313" key="23">
    <source>
        <dbReference type="EMBL" id="PWB00855.1"/>
    </source>
</evidence>
<evidence type="ECO:0000313" key="24">
    <source>
        <dbReference type="Proteomes" id="UP000244905"/>
    </source>
</evidence>
<dbReference type="InterPro" id="IPR002932">
    <property type="entry name" value="Glu_synthdom"/>
</dbReference>
<sequence length="1504" mass="165926">MYMQKTIRNAEGLYDPRFEHDACGVGLLVNVRGIKSHQLVEKGLQVLEHMVHRGAEGADPKTGDGAGIMVQIPHEFILLQGIPVPEKGRYGAGLVFMPHDEDSRQIMLGIIEREAIDLGLKLIAVRDVPTNNEQLGSVARAAEPCIKQIFVADEESDKPVELRLYLLRKAVENKVRSLSLEGKDNFYIVSLSSRIIVYKGMLSSLQLRYYFPDLMNPRFTTAMALVHSRFSTNTFPTWSLAQPFRMLGHNGEINTIQGNRLWMKARECMLKPAVFGERNMAPVIQPGMSDSASLDNVLEFFVMSGMSLPRALAMLIPESFNDKNPISPELKAFYEYNSILMEAWDGPAALLFSDGRYAGGMLDRNGLRPARYLITNNDTIVLASEMGVLPFEASEVKEKGRLRPGKMLMVDMEEGKIYHDAELKEALASEFPYRDWLSRNRINLDNISSGRKVENTVTDFRRKLHAFLYNREEVEKIITPMLTDGKEPVNSMGKDTPLAVLSEEPQLLFNYFRQHFAQVTNPAIDPLREELVMSLDSYIGAVKLNLLDPSPELCKMVLLKRPIITNRELDLLCNLRYKGFNTRKLSMTFPAAEGHEGLVKAIERLCREAEEAVDEGCNYVILSDRGVDSENAPVPSLLATSAVHHHLIDCKKRVQTALIIETADAREVMHFALLSGYGASAVNPYLAFAVIDDIVKRHDIQLDFDTASKNYIKAVDKGLLKVMSKMGISTITSYKGAQLFEAVGLSEGMCREYFGNTVSKIGGVDIGLLSRDITAAHKEAFSEDFNTESPLPFIGQYAFRKDGESHAWNPETIATLQLATRLGSYKKFKEFTSLVDNKPKPIFIRDFLDFKKGTPISLDEVESEEDIMKRFVTGAMSFGSISREAHEALGIAMNAIGARSNTGEGGEDPERFAQRPDGSSARSAIKQVASGRFGVTTEYLVNADEIQIKVAQGAKPGEGGQLPGFKVDKIIARTRHSIPGISLISPPPHHDIYSIEDLAQLIFDLKNVNPAAKVSVKLVSESGVGTIAAGVAKAKSDLITISGSDGGTGASPASSIRYAGVPVEIGLAETQQTLVINNLRGQVKLQADGQLKSARDVIIMAMLGAEEYGFATSALIVLGCVMMRKCHKNTCPVGVATQNEELRKRFAGRSEYVVNFFRFLAREIRETLAETGVRKLDEIIGRTDMLFVKAGMENGKTAGLDFSRLLHMPEETQTNAIINVITQKHDIDRVLDREIISRCYPAIESGMPVELEFPICNTDRSVGAMLSGVIAKKFGNNGLPDNTINCTFKGAAGQSFGAFLAHGISFRLEGDANDYVGKGLSGGKILIVPPQGSSFKPQENIIAGNTILYGATSGEIYINGRVGERFCVRNSGATAVVEGVGDHCCEYMTGGRTVVLGSTGRNFAAGMSGGIAYVWNPDGDFDYFCNMEMVELSLIEEMADNRELYKLISNHYRHTHSPLAGAMLDDWDNYVGQFIKVIPIEYKKVLHDEKVANLERRIASMQMD</sequence>
<keyword evidence="16" id="KW-0003">3Fe-4S</keyword>
<comment type="caution">
    <text evidence="23">The sequence shown here is derived from an EMBL/GenBank/DDBJ whole genome shotgun (WGS) entry which is preliminary data.</text>
</comment>
<evidence type="ECO:0000256" key="8">
    <source>
        <dbReference type="ARBA" id="ARBA00022643"/>
    </source>
</evidence>
<dbReference type="InterPro" id="IPR002489">
    <property type="entry name" value="Glu_synth_asu_C"/>
</dbReference>
<comment type="catalytic activity">
    <reaction evidence="18">
        <text>2 L-glutamate + NADP(+) = L-glutamine + 2-oxoglutarate + NADPH + H(+)</text>
        <dbReference type="Rhea" id="RHEA:15501"/>
        <dbReference type="ChEBI" id="CHEBI:15378"/>
        <dbReference type="ChEBI" id="CHEBI:16810"/>
        <dbReference type="ChEBI" id="CHEBI:29985"/>
        <dbReference type="ChEBI" id="CHEBI:57783"/>
        <dbReference type="ChEBI" id="CHEBI:58349"/>
        <dbReference type="ChEBI" id="CHEBI:58359"/>
        <dbReference type="EC" id="1.4.1.13"/>
    </reaction>
</comment>
<dbReference type="PANTHER" id="PTHR11938">
    <property type="entry name" value="FAD NADPH DEHYDROGENASE/OXIDOREDUCTASE"/>
    <property type="match status" value="1"/>
</dbReference>
<evidence type="ECO:0000256" key="17">
    <source>
        <dbReference type="ARBA" id="ARBA00037898"/>
    </source>
</evidence>
<keyword evidence="7" id="KW-0285">Flavoprotein</keyword>
<comment type="cofactor">
    <cofactor evidence="1">
        <name>FMN</name>
        <dbReference type="ChEBI" id="CHEBI:58210"/>
    </cofactor>
</comment>
<keyword evidence="9" id="KW-0479">Metal-binding</keyword>
<evidence type="ECO:0000256" key="1">
    <source>
        <dbReference type="ARBA" id="ARBA00001917"/>
    </source>
</evidence>
<organism evidence="23 24">
    <name type="scientific">Duncaniella muris</name>
    <dbReference type="NCBI Taxonomy" id="2094150"/>
    <lineage>
        <taxon>Bacteria</taxon>
        <taxon>Pseudomonadati</taxon>
        <taxon>Bacteroidota</taxon>
        <taxon>Bacteroidia</taxon>
        <taxon>Bacteroidales</taxon>
        <taxon>Muribaculaceae</taxon>
        <taxon>Duncaniella</taxon>
    </lineage>
</organism>
<evidence type="ECO:0000256" key="20">
    <source>
        <dbReference type="ARBA" id="ARBA00079921"/>
    </source>
</evidence>
<dbReference type="GO" id="GO:0051538">
    <property type="term" value="F:3 iron, 4 sulfur cluster binding"/>
    <property type="evidence" value="ECO:0007669"/>
    <property type="project" value="UniProtKB-KW"/>
</dbReference>
<evidence type="ECO:0000256" key="13">
    <source>
        <dbReference type="ARBA" id="ARBA00023004"/>
    </source>
</evidence>
<dbReference type="Gene3D" id="3.20.20.70">
    <property type="entry name" value="Aldolase class I"/>
    <property type="match status" value="2"/>
</dbReference>
<dbReference type="InterPro" id="IPR017932">
    <property type="entry name" value="GATase_2_dom"/>
</dbReference>